<gene>
    <name evidence="5" type="ORF">CJ216_02755</name>
</gene>
<feature type="compositionally biased region" description="Low complexity" evidence="2">
    <location>
        <begin position="834"/>
        <end position="845"/>
    </location>
</feature>
<feature type="compositionally biased region" description="Gly residues" evidence="2">
    <location>
        <begin position="769"/>
        <end position="782"/>
    </location>
</feature>
<feature type="transmembrane region" description="Helical" evidence="3">
    <location>
        <begin position="849"/>
        <end position="874"/>
    </location>
</feature>
<dbReference type="InterPro" id="IPR013378">
    <property type="entry name" value="InlB-like_B-rpt"/>
</dbReference>
<keyword evidence="3" id="KW-0812">Transmembrane</keyword>
<feature type="compositionally biased region" description="Low complexity" evidence="2">
    <location>
        <begin position="700"/>
        <end position="739"/>
    </location>
</feature>
<feature type="compositionally biased region" description="Pro residues" evidence="2">
    <location>
        <begin position="670"/>
        <end position="688"/>
    </location>
</feature>
<dbReference type="InterPro" id="IPR011889">
    <property type="entry name" value="Liste_lipo_26"/>
</dbReference>
<dbReference type="Pfam" id="PF09479">
    <property type="entry name" value="Flg_new"/>
    <property type="match status" value="1"/>
</dbReference>
<accession>A0A2N6RY39</accession>
<dbReference type="GO" id="GO:0030313">
    <property type="term" value="C:cell envelope"/>
    <property type="evidence" value="ECO:0007669"/>
    <property type="project" value="UniProtKB-SubCell"/>
</dbReference>
<feature type="compositionally biased region" description="Gly residues" evidence="2">
    <location>
        <begin position="740"/>
        <end position="751"/>
    </location>
</feature>
<dbReference type="Gene3D" id="3.80.10.10">
    <property type="entry name" value="Ribonuclease Inhibitor"/>
    <property type="match status" value="1"/>
</dbReference>
<evidence type="ECO:0008006" key="7">
    <source>
        <dbReference type="Google" id="ProtNLM"/>
    </source>
</evidence>
<feature type="chain" id="PRO_5039516498" description="Repeat protein" evidence="4">
    <location>
        <begin position="28"/>
        <end position="887"/>
    </location>
</feature>
<organism evidence="5 6">
    <name type="scientific">Gardnerella greenwoodii</name>
    <dbReference type="NCBI Taxonomy" id="2914925"/>
    <lineage>
        <taxon>Bacteria</taxon>
        <taxon>Bacillati</taxon>
        <taxon>Actinomycetota</taxon>
        <taxon>Actinomycetes</taxon>
        <taxon>Bifidobacteriales</taxon>
        <taxon>Bifidobacteriaceae</taxon>
        <taxon>Gardnerella</taxon>
    </lineage>
</organism>
<dbReference type="EMBL" id="PNGV01000001">
    <property type="protein sequence ID" value="PMC43031.1"/>
    <property type="molecule type" value="Genomic_DNA"/>
</dbReference>
<name>A0A2N6RY39_9BIFI</name>
<protein>
    <recommendedName>
        <fullName evidence="7">Repeat protein</fullName>
    </recommendedName>
</protein>
<feature type="region of interest" description="Disordered" evidence="2">
    <location>
        <begin position="663"/>
        <end position="845"/>
    </location>
</feature>
<evidence type="ECO:0000256" key="1">
    <source>
        <dbReference type="ARBA" id="ARBA00004196"/>
    </source>
</evidence>
<keyword evidence="3" id="KW-0472">Membrane</keyword>
<dbReference type="Gene3D" id="2.60.40.4270">
    <property type="entry name" value="Listeria-Bacteroides repeat domain"/>
    <property type="match status" value="1"/>
</dbReference>
<dbReference type="NCBIfam" id="TIGR02167">
    <property type="entry name" value="Liste_lipo_26"/>
    <property type="match status" value="5"/>
</dbReference>
<feature type="signal peptide" evidence="4">
    <location>
        <begin position="1"/>
        <end position="27"/>
    </location>
</feature>
<feature type="compositionally biased region" description="Low complexity" evidence="2">
    <location>
        <begin position="752"/>
        <end position="768"/>
    </location>
</feature>
<dbReference type="NCBIfam" id="TIGR02543">
    <property type="entry name" value="List_Bact_rpt"/>
    <property type="match status" value="1"/>
</dbReference>
<reference evidence="5 6" key="1">
    <citation type="submission" date="2017-09" db="EMBL/GenBank/DDBJ databases">
        <title>Bacterial strain isolated from the female urinary microbiota.</title>
        <authorList>
            <person name="Thomas-White K."/>
            <person name="Kumar N."/>
            <person name="Forster S."/>
            <person name="Putonti C."/>
            <person name="Lawley T."/>
            <person name="Wolfe A.J."/>
        </authorList>
    </citation>
    <scope>NUCLEOTIDE SEQUENCE [LARGE SCALE GENOMIC DNA]</scope>
    <source>
        <strain evidence="5 6">UMB1686</strain>
    </source>
</reference>
<feature type="compositionally biased region" description="Gly residues" evidence="2">
    <location>
        <begin position="689"/>
        <end position="699"/>
    </location>
</feature>
<dbReference type="InterPro" id="IPR005046">
    <property type="entry name" value="DUF285"/>
</dbReference>
<keyword evidence="4" id="KW-0732">Signal</keyword>
<feature type="compositionally biased region" description="Basic and acidic residues" evidence="2">
    <location>
        <begin position="792"/>
        <end position="833"/>
    </location>
</feature>
<evidence type="ECO:0000313" key="6">
    <source>
        <dbReference type="Proteomes" id="UP000235771"/>
    </source>
</evidence>
<dbReference type="Proteomes" id="UP000235771">
    <property type="component" value="Unassembled WGS sequence"/>
</dbReference>
<proteinExistence type="predicted"/>
<evidence type="ECO:0000256" key="2">
    <source>
        <dbReference type="SAM" id="MobiDB-lite"/>
    </source>
</evidence>
<keyword evidence="3" id="KW-1133">Transmembrane helix</keyword>
<dbReference type="AlphaFoldDB" id="A0A2N6RY39"/>
<dbReference type="InterPro" id="IPR042229">
    <property type="entry name" value="Listeria/Bacterioides_rpt_sf"/>
</dbReference>
<comment type="caution">
    <text evidence="5">The sequence shown here is derived from an EMBL/GenBank/DDBJ whole genome shotgun (WGS) entry which is preliminary data.</text>
</comment>
<dbReference type="Pfam" id="PF03382">
    <property type="entry name" value="DUF285"/>
    <property type="match status" value="2"/>
</dbReference>
<evidence type="ECO:0000256" key="3">
    <source>
        <dbReference type="SAM" id="Phobius"/>
    </source>
</evidence>
<keyword evidence="6" id="KW-1185">Reference proteome</keyword>
<evidence type="ECO:0000313" key="5">
    <source>
        <dbReference type="EMBL" id="PMC43031.1"/>
    </source>
</evidence>
<evidence type="ECO:0000256" key="4">
    <source>
        <dbReference type="SAM" id="SignalP"/>
    </source>
</evidence>
<comment type="subcellular location">
    <subcellularLocation>
        <location evidence="1">Cell envelope</location>
    </subcellularLocation>
</comment>
<dbReference type="InterPro" id="IPR032675">
    <property type="entry name" value="LRR_dom_sf"/>
</dbReference>
<sequence length="887" mass="94647">MIMKKINKYNRSVFVPLSAGFCATALAITGGVVANASAVSSVASSSSVVKSSAAKVAKKANPVTGGQTSERSAVPTAKATKISQEQAKNMAGCEAVIEIDKNGKKFLVIKPKNNANDGIISADLRPVEFEALHDVIKSDEASDATLKFEGKIYGYGSLSLMDNPSDVIKNFSLFSNSKIKSLGNIDAFDVSNVTDMLYLFSECENLWDISGLANWNTSHVTNMSCMFEDCKRLKSLSGLASWNTNKVKNMSGMFADCCSLESLKGLENWDTSHVTNMSNMFGIGYASGYKKLTSLEPLSNWNTSHVTNMSAMFCDCESLKNLSGLESWNVSKVADMSLMFYGCDNLTDISAVKSWNFGKNKHEIRMISGMFSDCGELSDISPIQNWADIFYEKHNSPYISYFMFNRRRLDNRPIPLTTDWFNQKHTEIFSNFASGAVFIFNEGNKIDENIISKFKTDENIAELLKKNIIITNNDLLLKAMKDKKADEDNVHIVSVKYDKNKAQAHLPAVLDSRINGEGSKPSSDPFEIVKHYIPSVIKSGIEKNSSLSTDYIAVASSELSSTSTLSDLFQTYTIKAAHKVTFMNDKSNVATVKVEAGGRITDLASETIVTSDAVLTGVTMPSNPSKDGYTFNGWNTKADGTGDAFTQDSVVDTDKVVYAQYTKNEVHNPDPTPDPAPQPSPEPNPNPTPGGGNPGGGLNPGDDGSGDNPGNNPDNNPGNGNNTNGSGDGTGNDNTKNDGNGNGGAGNGGNNTNGNNTNGSSTNRNRNGGSAGGNGLNAGGNGSNSSNSAKSNDSDSAKDSTKDHSDSSDSAKDSAKDSDKDSNDSKDSAKDSKSSASSSAKRASNSSNFGLVASIIGALVAVAAIVGGFFFLLFGKKRKKSKDKDEN</sequence>